<dbReference type="EMBL" id="CP036267">
    <property type="protein sequence ID" value="QDT35539.1"/>
    <property type="molecule type" value="Genomic_DNA"/>
</dbReference>
<proteinExistence type="predicted"/>
<dbReference type="AlphaFoldDB" id="A0A517QV74"/>
<keyword evidence="2" id="KW-1185">Reference proteome</keyword>
<dbReference type="InterPro" id="IPR008775">
    <property type="entry name" value="Phytyl_CoA_dOase-like"/>
</dbReference>
<dbReference type="GO" id="GO:0016706">
    <property type="term" value="F:2-oxoglutarate-dependent dioxygenase activity"/>
    <property type="evidence" value="ECO:0007669"/>
    <property type="project" value="UniProtKB-ARBA"/>
</dbReference>
<dbReference type="GO" id="GO:0005506">
    <property type="term" value="F:iron ion binding"/>
    <property type="evidence" value="ECO:0007669"/>
    <property type="project" value="UniProtKB-ARBA"/>
</dbReference>
<sequence>MSHADRMHFEEHGFVILRNLASSDVVERMLKATEIGRKKAIPPVEFEADLQYPGSPASQLEPGGKTIRRLKQAHSRGIVFTEWLTFPPLRESLKQLLGPALVCPFAHHNCIMTKEPEFSSETGWHQDIRYWSYSRPELVSMWLALRPENKDNGCLQLVPGTHRMTFGQHQFDSELFFRDDLKENQALIEQRVYAELEPGDVLLFHCRTLHAASRNRTDKTKYSVVFTFRPLDNPPIPNSRSAASPELLIH</sequence>
<dbReference type="Gene3D" id="2.60.120.620">
    <property type="entry name" value="q2cbj1_9rhob like domain"/>
    <property type="match status" value="1"/>
</dbReference>
<evidence type="ECO:0000313" key="2">
    <source>
        <dbReference type="Proteomes" id="UP000315724"/>
    </source>
</evidence>
<dbReference type="OrthoDB" id="9791262at2"/>
<protein>
    <submittedName>
        <fullName evidence="1">Phytanoyl-CoA dioxygenase (PhyH)</fullName>
    </submittedName>
</protein>
<dbReference type="Pfam" id="PF05721">
    <property type="entry name" value="PhyH"/>
    <property type="match status" value="1"/>
</dbReference>
<dbReference type="Proteomes" id="UP000315724">
    <property type="component" value="Chromosome"/>
</dbReference>
<dbReference type="PANTHER" id="PTHR20883:SF51">
    <property type="entry name" value="PHYTANOYL-COA HYDROXYLASE"/>
    <property type="match status" value="1"/>
</dbReference>
<keyword evidence="1" id="KW-0223">Dioxygenase</keyword>
<gene>
    <name evidence="1" type="ORF">Mal48_48160</name>
</gene>
<keyword evidence="1" id="KW-0560">Oxidoreductase</keyword>
<reference evidence="1 2" key="1">
    <citation type="submission" date="2019-02" db="EMBL/GenBank/DDBJ databases">
        <title>Deep-cultivation of Planctomycetes and their phenomic and genomic characterization uncovers novel biology.</title>
        <authorList>
            <person name="Wiegand S."/>
            <person name="Jogler M."/>
            <person name="Boedeker C."/>
            <person name="Pinto D."/>
            <person name="Vollmers J."/>
            <person name="Rivas-Marin E."/>
            <person name="Kohn T."/>
            <person name="Peeters S.H."/>
            <person name="Heuer A."/>
            <person name="Rast P."/>
            <person name="Oberbeckmann S."/>
            <person name="Bunk B."/>
            <person name="Jeske O."/>
            <person name="Meyerdierks A."/>
            <person name="Storesund J.E."/>
            <person name="Kallscheuer N."/>
            <person name="Luecker S."/>
            <person name="Lage O.M."/>
            <person name="Pohl T."/>
            <person name="Merkel B.J."/>
            <person name="Hornburger P."/>
            <person name="Mueller R.-W."/>
            <person name="Bruemmer F."/>
            <person name="Labrenz M."/>
            <person name="Spormann A.M."/>
            <person name="Op den Camp H."/>
            <person name="Overmann J."/>
            <person name="Amann R."/>
            <person name="Jetten M.S.M."/>
            <person name="Mascher T."/>
            <person name="Medema M.H."/>
            <person name="Devos D.P."/>
            <person name="Kaster A.-K."/>
            <person name="Ovreas L."/>
            <person name="Rohde M."/>
            <person name="Galperin M.Y."/>
            <person name="Jogler C."/>
        </authorList>
    </citation>
    <scope>NUCLEOTIDE SEQUENCE [LARGE SCALE GENOMIC DNA]</scope>
    <source>
        <strain evidence="1 2">Mal48</strain>
    </source>
</reference>
<dbReference type="PANTHER" id="PTHR20883">
    <property type="entry name" value="PHYTANOYL-COA DIOXYGENASE DOMAIN CONTAINING 1"/>
    <property type="match status" value="1"/>
</dbReference>
<name>A0A517QV74_9PLAN</name>
<accession>A0A517QV74</accession>
<evidence type="ECO:0000313" key="1">
    <source>
        <dbReference type="EMBL" id="QDT35539.1"/>
    </source>
</evidence>
<dbReference type="SUPFAM" id="SSF51197">
    <property type="entry name" value="Clavaminate synthase-like"/>
    <property type="match status" value="1"/>
</dbReference>
<organism evidence="1 2">
    <name type="scientific">Thalassoglobus polymorphus</name>
    <dbReference type="NCBI Taxonomy" id="2527994"/>
    <lineage>
        <taxon>Bacteria</taxon>
        <taxon>Pseudomonadati</taxon>
        <taxon>Planctomycetota</taxon>
        <taxon>Planctomycetia</taxon>
        <taxon>Planctomycetales</taxon>
        <taxon>Planctomycetaceae</taxon>
        <taxon>Thalassoglobus</taxon>
    </lineage>
</organism>
<dbReference type="KEGG" id="tpol:Mal48_48160"/>
<dbReference type="RefSeq" id="WP_145205273.1">
    <property type="nucleotide sequence ID" value="NZ_CP036267.1"/>
</dbReference>